<evidence type="ECO:0000256" key="2">
    <source>
        <dbReference type="ARBA" id="ARBA00022801"/>
    </source>
</evidence>
<reference evidence="5 6" key="1">
    <citation type="journal article" date="2012" name="Genome Biol.">
        <title>Genome and low-iron response of an oceanic diatom adapted to chronic iron limitation.</title>
        <authorList>
            <person name="Lommer M."/>
            <person name="Specht M."/>
            <person name="Roy A.S."/>
            <person name="Kraemer L."/>
            <person name="Andreson R."/>
            <person name="Gutowska M.A."/>
            <person name="Wolf J."/>
            <person name="Bergner S.V."/>
            <person name="Schilhabel M.B."/>
            <person name="Klostermeier U.C."/>
            <person name="Beiko R.G."/>
            <person name="Rosenstiel P."/>
            <person name="Hippler M."/>
            <person name="Laroche J."/>
        </authorList>
    </citation>
    <scope>NUCLEOTIDE SEQUENCE [LARGE SCALE GENOMIC DNA]</scope>
    <source>
        <strain evidence="5 6">CCMP1005</strain>
    </source>
</reference>
<dbReference type="GO" id="GO:0016042">
    <property type="term" value="P:lipid catabolic process"/>
    <property type="evidence" value="ECO:0007669"/>
    <property type="project" value="UniProtKB-KW"/>
</dbReference>
<accession>K0SEN2</accession>
<organism evidence="5 6">
    <name type="scientific">Thalassiosira oceanica</name>
    <name type="common">Marine diatom</name>
    <dbReference type="NCBI Taxonomy" id="159749"/>
    <lineage>
        <taxon>Eukaryota</taxon>
        <taxon>Sar</taxon>
        <taxon>Stramenopiles</taxon>
        <taxon>Ochrophyta</taxon>
        <taxon>Bacillariophyta</taxon>
        <taxon>Coscinodiscophyceae</taxon>
        <taxon>Thalassiosirophycidae</taxon>
        <taxon>Thalassiosirales</taxon>
        <taxon>Thalassiosiraceae</taxon>
        <taxon>Thalassiosira</taxon>
    </lineage>
</organism>
<dbReference type="eggNOG" id="KOG3847">
    <property type="taxonomic scope" value="Eukaryota"/>
</dbReference>
<dbReference type="Gene3D" id="3.40.50.1820">
    <property type="entry name" value="alpha/beta hydrolase"/>
    <property type="match status" value="1"/>
</dbReference>
<dbReference type="InterPro" id="IPR029058">
    <property type="entry name" value="AB_hydrolase_fold"/>
</dbReference>
<evidence type="ECO:0000256" key="3">
    <source>
        <dbReference type="ARBA" id="ARBA00022963"/>
    </source>
</evidence>
<protein>
    <recommendedName>
        <fullName evidence="1">1-alkyl-2-acetylglycerophosphocholine esterase</fullName>
        <ecNumber evidence="1">3.1.1.47</ecNumber>
    </recommendedName>
</protein>
<dbReference type="Proteomes" id="UP000266841">
    <property type="component" value="Unassembled WGS sequence"/>
</dbReference>
<proteinExistence type="predicted"/>
<dbReference type="EC" id="3.1.1.47" evidence="1"/>
<name>K0SEN2_THAOC</name>
<dbReference type="EMBL" id="AGNL01018238">
    <property type="protein sequence ID" value="EJK63454.1"/>
    <property type="molecule type" value="Genomic_DNA"/>
</dbReference>
<dbReference type="Pfam" id="PF03403">
    <property type="entry name" value="PAF-AH_p_II"/>
    <property type="match status" value="2"/>
</dbReference>
<sequence>MRIFYDSSKLIIGPAPHVGVLDLPGSLKRPPVRLLFPARPPSEGRRVHRAGYFIDNRVAYILLGFMHIALARSTTKVGLKDLNAIIISSSSDSLKKTFRFVIRPIVWFFSIFFPARFFRIPHTTLLKIKGRTSVDYAHPSTFSEEKKQELIVFSHGLTGSGDEHSILGAALAKQGYIVAIVHHRDGSSSRVPMPDGTCKYYEHLPNGDDYDPKHRLEQVHRRTKEFLFTCDWLLGDECCDDDEAVRPVIEQIRKGIDREQIHAAGFSYGAATASLASALQPRKFKSAIFLDGWFHIDFSSRGIEFDFPPESFGNAWPRYPPVANAEELNEKSRESSAPNGLDIPSIFINSSQFESYSKLYRATKRLGSQVDGSEMHVIQDTGHQSFCDLPFWLPKKLGSKAFQLGSADAYKTYETTLCLIQNFLARQ</sequence>
<dbReference type="AlphaFoldDB" id="K0SEN2"/>
<dbReference type="SUPFAM" id="SSF53474">
    <property type="entry name" value="alpha/beta-Hydrolases"/>
    <property type="match status" value="1"/>
</dbReference>
<gene>
    <name evidence="5" type="ORF">THAOC_15879</name>
</gene>
<comment type="caution">
    <text evidence="5">The sequence shown here is derived from an EMBL/GenBank/DDBJ whole genome shotgun (WGS) entry which is preliminary data.</text>
</comment>
<dbReference type="OrthoDB" id="2363873at2759"/>
<keyword evidence="2" id="KW-0378">Hydrolase</keyword>
<dbReference type="PANTHER" id="PTHR10272">
    <property type="entry name" value="PLATELET-ACTIVATING FACTOR ACETYLHYDROLASE"/>
    <property type="match status" value="1"/>
</dbReference>
<keyword evidence="3" id="KW-0442">Lipid degradation</keyword>
<dbReference type="GO" id="GO:0003847">
    <property type="term" value="F:1-alkyl-2-acetylglycerophosphocholine esterase activity"/>
    <property type="evidence" value="ECO:0007669"/>
    <property type="project" value="UniProtKB-EC"/>
</dbReference>
<keyword evidence="6" id="KW-1185">Reference proteome</keyword>
<evidence type="ECO:0000256" key="1">
    <source>
        <dbReference type="ARBA" id="ARBA00013201"/>
    </source>
</evidence>
<evidence type="ECO:0000256" key="4">
    <source>
        <dbReference type="ARBA" id="ARBA00023098"/>
    </source>
</evidence>
<evidence type="ECO:0000313" key="6">
    <source>
        <dbReference type="Proteomes" id="UP000266841"/>
    </source>
</evidence>
<dbReference type="OMA" id="NIGCVEY"/>
<evidence type="ECO:0000313" key="5">
    <source>
        <dbReference type="EMBL" id="EJK63454.1"/>
    </source>
</evidence>
<keyword evidence="4" id="KW-0443">Lipid metabolism</keyword>
<dbReference type="PANTHER" id="PTHR10272:SF0">
    <property type="entry name" value="PLATELET-ACTIVATING FACTOR ACETYLHYDROLASE"/>
    <property type="match status" value="1"/>
</dbReference>